<name>A0A151X6S4_9HYME</name>
<evidence type="ECO:0000313" key="1">
    <source>
        <dbReference type="EMBL" id="KYQ56085.1"/>
    </source>
</evidence>
<dbReference type="AlphaFoldDB" id="A0A151X6S4"/>
<organism evidence="1 2">
    <name type="scientific">Mycetomoellerius zeteki</name>
    <dbReference type="NCBI Taxonomy" id="64791"/>
    <lineage>
        <taxon>Eukaryota</taxon>
        <taxon>Metazoa</taxon>
        <taxon>Ecdysozoa</taxon>
        <taxon>Arthropoda</taxon>
        <taxon>Hexapoda</taxon>
        <taxon>Insecta</taxon>
        <taxon>Pterygota</taxon>
        <taxon>Neoptera</taxon>
        <taxon>Endopterygota</taxon>
        <taxon>Hymenoptera</taxon>
        <taxon>Apocrita</taxon>
        <taxon>Aculeata</taxon>
        <taxon>Formicoidea</taxon>
        <taxon>Formicidae</taxon>
        <taxon>Myrmicinae</taxon>
        <taxon>Mycetomoellerius</taxon>
    </lineage>
</organism>
<reference evidence="1 2" key="1">
    <citation type="submission" date="2015-09" db="EMBL/GenBank/DDBJ databases">
        <title>Trachymyrmex zeteki WGS genome.</title>
        <authorList>
            <person name="Nygaard S."/>
            <person name="Hu H."/>
            <person name="Boomsma J."/>
            <person name="Zhang G."/>
        </authorList>
    </citation>
    <scope>NUCLEOTIDE SEQUENCE [LARGE SCALE GENOMIC DNA]</scope>
    <source>
        <strain evidence="1">Tzet28-1</strain>
        <tissue evidence="1">Whole body</tissue>
    </source>
</reference>
<protein>
    <submittedName>
        <fullName evidence="1">Uncharacterized protein</fullName>
    </submittedName>
</protein>
<evidence type="ECO:0000313" key="2">
    <source>
        <dbReference type="Proteomes" id="UP000075809"/>
    </source>
</evidence>
<keyword evidence="2" id="KW-1185">Reference proteome</keyword>
<dbReference type="EMBL" id="KQ982472">
    <property type="protein sequence ID" value="KYQ56085.1"/>
    <property type="molecule type" value="Genomic_DNA"/>
</dbReference>
<dbReference type="Proteomes" id="UP000075809">
    <property type="component" value="Unassembled WGS sequence"/>
</dbReference>
<proteinExistence type="predicted"/>
<feature type="non-terminal residue" evidence="1">
    <location>
        <position position="1"/>
    </location>
</feature>
<accession>A0A151X6S4</accession>
<sequence length="169" mass="19504">APSRLRTAYIAPPAYSRLSRATRLYKVCKRHPSPNCYQKWQVQVVRLPCPSRLGIVPLHHPPSRNFLSRAVDPTNLDPHCHSTLYHRLCHPYYHSLWQVYGCSMNAHRRCLILALASKNTVLRIIVQLQATQSIVKPNFVTDLEGNLTTMRIVRDLLRRYLTQGLTLLL</sequence>
<gene>
    <name evidence="1" type="ORF">ALC60_04973</name>
</gene>